<dbReference type="Proteomes" id="UP000540929">
    <property type="component" value="Unassembled WGS sequence"/>
</dbReference>
<dbReference type="AlphaFoldDB" id="A0A7Y9WR78"/>
<reference evidence="2 3" key="1">
    <citation type="submission" date="2020-07" db="EMBL/GenBank/DDBJ databases">
        <title>Exploring microbial biodiversity for novel pathways involved in the catabolism of aromatic compounds derived from lignin.</title>
        <authorList>
            <person name="Elkins J."/>
        </authorList>
    </citation>
    <scope>NUCLEOTIDE SEQUENCE [LARGE SCALE GENOMIC DNA]</scope>
    <source>
        <strain evidence="2 3">H2C3C</strain>
    </source>
</reference>
<evidence type="ECO:0000313" key="3">
    <source>
        <dbReference type="Proteomes" id="UP000540929"/>
    </source>
</evidence>
<dbReference type="GO" id="GO:0006493">
    <property type="term" value="P:protein O-linked glycosylation"/>
    <property type="evidence" value="ECO:0007669"/>
    <property type="project" value="InterPro"/>
</dbReference>
<dbReference type="GO" id="GO:0097363">
    <property type="term" value="F:protein O-acetylglucosaminyltransferase activity"/>
    <property type="evidence" value="ECO:0007669"/>
    <property type="project" value="TreeGrafter"/>
</dbReference>
<dbReference type="SUPFAM" id="SSF53756">
    <property type="entry name" value="UDP-Glycosyltransferase/glycogen phosphorylase"/>
    <property type="match status" value="1"/>
</dbReference>
<dbReference type="SUPFAM" id="SSF48452">
    <property type="entry name" value="TPR-like"/>
    <property type="match status" value="1"/>
</dbReference>
<evidence type="ECO:0000256" key="1">
    <source>
        <dbReference type="PROSITE-ProRule" id="PRU00339"/>
    </source>
</evidence>
<dbReference type="RefSeq" id="WP_179745055.1">
    <property type="nucleotide sequence ID" value="NZ_JACCAS010000002.1"/>
</dbReference>
<dbReference type="SMART" id="SM00028">
    <property type="entry name" value="TPR"/>
    <property type="match status" value="5"/>
</dbReference>
<sequence>MTVSDTLFSRIRRLLTQGDLIAASREIAAWRDMQPEDAGALTAHACLLRLRGHYREAGATLARSLAITRAFAPSAVEMARLARHDGLPARAHEWYEDAHRLAPDDDVWLDEWVELLWEMQRMDEAVQVATWLCEARPDSAKSWFLLGLSQQKKNAHTAALEAYQRAMTLDASYPVLRNNLAAVHYSLGELKLSLRICEEAIRADPGSSLPWTNASNAWLALREPGNALIAAERACALTPAYVPALMVLNNALKELQRWDDAFAVVQRAARVAPEDQAVKWSIAMLQLLRGDDENGWQNHEARWAGSPELRNTPSFLEDRRWRGEDLAGKTLLVWGEQGFGDAFQFVRFVPWIAQRMRDVGGTVIYCCFAKQLPLFERMLKPHGVRVVPHDSKRLPEFNVHLPVGSLPLMLGVRVETQAAPLRYLEPDSSCVARWGKKLPQDGRLKVGLVWSGSRTHQRNPLRSVPPALYAETFADLPGIEFHSLQIDGADELAAMSSQGLTVVDHTAELTSFDETAALICNLDLVITVCTSLAHLAGALGTATWLLLDVNPHWVWMLKRSDSPWYPALTLYRQEDYMEWSPVLQRVRADLLNLRP</sequence>
<dbReference type="Gene3D" id="3.40.50.2000">
    <property type="entry name" value="Glycogen Phosphorylase B"/>
    <property type="match status" value="1"/>
</dbReference>
<protein>
    <submittedName>
        <fullName evidence="2">Tetratricopeptide (TPR) repeat protein</fullName>
    </submittedName>
</protein>
<dbReference type="Gene3D" id="1.25.40.10">
    <property type="entry name" value="Tetratricopeptide repeat domain"/>
    <property type="match status" value="1"/>
</dbReference>
<evidence type="ECO:0000313" key="2">
    <source>
        <dbReference type="EMBL" id="NYH24885.1"/>
    </source>
</evidence>
<gene>
    <name evidence="2" type="ORF">GGD40_004456</name>
</gene>
<dbReference type="PROSITE" id="PS50005">
    <property type="entry name" value="TPR"/>
    <property type="match status" value="1"/>
</dbReference>
<dbReference type="PANTHER" id="PTHR44366">
    <property type="entry name" value="UDP-N-ACETYLGLUCOSAMINE--PEPTIDE N-ACETYLGLUCOSAMINYLTRANSFERASE 110 KDA SUBUNIT"/>
    <property type="match status" value="1"/>
</dbReference>
<comment type="caution">
    <text evidence="2">The sequence shown here is derived from an EMBL/GenBank/DDBJ whole genome shotgun (WGS) entry which is preliminary data.</text>
</comment>
<name>A0A7Y9WR78_9BURK</name>
<organism evidence="2 3">
    <name type="scientific">Paraburkholderia bryophila</name>
    <dbReference type="NCBI Taxonomy" id="420952"/>
    <lineage>
        <taxon>Bacteria</taxon>
        <taxon>Pseudomonadati</taxon>
        <taxon>Pseudomonadota</taxon>
        <taxon>Betaproteobacteria</taxon>
        <taxon>Burkholderiales</taxon>
        <taxon>Burkholderiaceae</taxon>
        <taxon>Paraburkholderia</taxon>
    </lineage>
</organism>
<dbReference type="PANTHER" id="PTHR44366:SF1">
    <property type="entry name" value="UDP-N-ACETYLGLUCOSAMINE--PEPTIDE N-ACETYLGLUCOSAMINYLTRANSFERASE 110 KDA SUBUNIT"/>
    <property type="match status" value="1"/>
</dbReference>
<proteinExistence type="predicted"/>
<feature type="repeat" description="TPR" evidence="1">
    <location>
        <begin position="140"/>
        <end position="173"/>
    </location>
</feature>
<dbReference type="InterPro" id="IPR019734">
    <property type="entry name" value="TPR_rpt"/>
</dbReference>
<keyword evidence="1" id="KW-0802">TPR repeat</keyword>
<dbReference type="InterPro" id="IPR011990">
    <property type="entry name" value="TPR-like_helical_dom_sf"/>
</dbReference>
<dbReference type="InterPro" id="IPR037919">
    <property type="entry name" value="OGT"/>
</dbReference>
<dbReference type="Pfam" id="PF13432">
    <property type="entry name" value="TPR_16"/>
    <property type="match status" value="1"/>
</dbReference>
<dbReference type="EMBL" id="JACCAS010000002">
    <property type="protein sequence ID" value="NYH24885.1"/>
    <property type="molecule type" value="Genomic_DNA"/>
</dbReference>
<keyword evidence="3" id="KW-1185">Reference proteome</keyword>
<accession>A0A7Y9WR78</accession>